<organism evidence="7 8">
    <name type="scientific">Taibaiella soli</name>
    <dbReference type="NCBI Taxonomy" id="1649169"/>
    <lineage>
        <taxon>Bacteria</taxon>
        <taxon>Pseudomonadati</taxon>
        <taxon>Bacteroidota</taxon>
        <taxon>Chitinophagia</taxon>
        <taxon>Chitinophagales</taxon>
        <taxon>Chitinophagaceae</taxon>
        <taxon>Taibaiella</taxon>
    </lineage>
</organism>
<dbReference type="RefSeq" id="WP_110997841.1">
    <property type="nucleotide sequence ID" value="NZ_QKTW01000008.1"/>
</dbReference>
<evidence type="ECO:0000313" key="8">
    <source>
        <dbReference type="Proteomes" id="UP000248745"/>
    </source>
</evidence>
<dbReference type="PROSITE" id="PS50076">
    <property type="entry name" value="DNAJ_2"/>
    <property type="match status" value="1"/>
</dbReference>
<keyword evidence="2" id="KW-0677">Repeat</keyword>
<evidence type="ECO:0000256" key="4">
    <source>
        <dbReference type="ARBA" id="ARBA00022833"/>
    </source>
</evidence>
<dbReference type="InterPro" id="IPR002939">
    <property type="entry name" value="DnaJ_C"/>
</dbReference>
<evidence type="ECO:0000256" key="3">
    <source>
        <dbReference type="ARBA" id="ARBA00022771"/>
    </source>
</evidence>
<dbReference type="CDD" id="cd06257">
    <property type="entry name" value="DnaJ"/>
    <property type="match status" value="1"/>
</dbReference>
<dbReference type="InterPro" id="IPR008971">
    <property type="entry name" value="HSP40/DnaJ_pept-bd"/>
</dbReference>
<keyword evidence="1" id="KW-0479">Metal-binding</keyword>
<dbReference type="Pfam" id="PF01556">
    <property type="entry name" value="DnaJ_C"/>
    <property type="match status" value="1"/>
</dbReference>
<name>A0A2W2AET0_9BACT</name>
<keyword evidence="5" id="KW-0143">Chaperone</keyword>
<gene>
    <name evidence="7" type="ORF">DN068_05220</name>
</gene>
<dbReference type="PANTHER" id="PTHR43096:SF52">
    <property type="entry name" value="DNAJ HOMOLOG 1, MITOCHONDRIAL-RELATED"/>
    <property type="match status" value="1"/>
</dbReference>
<evidence type="ECO:0000256" key="2">
    <source>
        <dbReference type="ARBA" id="ARBA00022737"/>
    </source>
</evidence>
<evidence type="ECO:0000256" key="5">
    <source>
        <dbReference type="ARBA" id="ARBA00023186"/>
    </source>
</evidence>
<keyword evidence="3" id="KW-0863">Zinc-finger</keyword>
<dbReference type="AlphaFoldDB" id="A0A2W2AET0"/>
<dbReference type="GO" id="GO:0005737">
    <property type="term" value="C:cytoplasm"/>
    <property type="evidence" value="ECO:0007669"/>
    <property type="project" value="TreeGrafter"/>
</dbReference>
<dbReference type="OrthoDB" id="9779889at2"/>
<keyword evidence="8" id="KW-1185">Reference proteome</keyword>
<dbReference type="Pfam" id="PF00226">
    <property type="entry name" value="DnaJ"/>
    <property type="match status" value="1"/>
</dbReference>
<dbReference type="InterPro" id="IPR036869">
    <property type="entry name" value="J_dom_sf"/>
</dbReference>
<dbReference type="GO" id="GO:0042026">
    <property type="term" value="P:protein refolding"/>
    <property type="evidence" value="ECO:0007669"/>
    <property type="project" value="TreeGrafter"/>
</dbReference>
<accession>A0A2W2AET0</accession>
<evidence type="ECO:0000259" key="6">
    <source>
        <dbReference type="PROSITE" id="PS50076"/>
    </source>
</evidence>
<dbReference type="GO" id="GO:0051082">
    <property type="term" value="F:unfolded protein binding"/>
    <property type="evidence" value="ECO:0007669"/>
    <property type="project" value="InterPro"/>
</dbReference>
<feature type="domain" description="J" evidence="6">
    <location>
        <begin position="5"/>
        <end position="70"/>
    </location>
</feature>
<dbReference type="InterPro" id="IPR018253">
    <property type="entry name" value="DnaJ_domain_CS"/>
</dbReference>
<evidence type="ECO:0000313" key="7">
    <source>
        <dbReference type="EMBL" id="PZF73995.1"/>
    </source>
</evidence>
<dbReference type="Gene3D" id="2.60.260.20">
    <property type="entry name" value="Urease metallochaperone UreE, N-terminal domain"/>
    <property type="match status" value="2"/>
</dbReference>
<dbReference type="SUPFAM" id="SSF46565">
    <property type="entry name" value="Chaperone J-domain"/>
    <property type="match status" value="1"/>
</dbReference>
<keyword evidence="4" id="KW-0862">Zinc</keyword>
<sequence length="307" mass="34386">MDFKDYYEILGVDKKASQDEIKKAFRKLAVKYHPDKSNGDKAAEEKFKEINEAYEVLGDPEKRKKYDTLGENWRTYQQSGAQGGFDWSQFQQQGGAGQHYQYQGTGGFGEQDFSDFFSSIFGDMGGRFRQQRQSGFPGQDYQTDITLTLEEAFNGSTRIIELDGNKIRLNLKPGIKDGQVLRLPGKGGKGSGGGKAGDLYANIFVRPHPLFERQENNLKQTISVDLFTAVLGGDTEVQTLTGRLKVKIKAGTQSSGALRLKGKGMPVYNESGHFGDMILEIKVSIPEHLTDEQRQQFETLRNSFHSK</sequence>
<dbReference type="PANTHER" id="PTHR43096">
    <property type="entry name" value="DNAJ HOMOLOG 1, MITOCHONDRIAL-RELATED"/>
    <property type="match status" value="1"/>
</dbReference>
<dbReference type="Proteomes" id="UP000248745">
    <property type="component" value="Unassembled WGS sequence"/>
</dbReference>
<dbReference type="InterPro" id="IPR001623">
    <property type="entry name" value="DnaJ_domain"/>
</dbReference>
<protein>
    <submittedName>
        <fullName evidence="7">J domain-containing protein</fullName>
    </submittedName>
</protein>
<dbReference type="SMART" id="SM00271">
    <property type="entry name" value="DnaJ"/>
    <property type="match status" value="1"/>
</dbReference>
<dbReference type="PROSITE" id="PS00636">
    <property type="entry name" value="DNAJ_1"/>
    <property type="match status" value="1"/>
</dbReference>
<dbReference type="FunFam" id="2.60.260.20:FF:000005">
    <property type="entry name" value="Chaperone protein dnaJ 1, mitochondrial"/>
    <property type="match status" value="1"/>
</dbReference>
<dbReference type="EMBL" id="QKTW01000008">
    <property type="protein sequence ID" value="PZF73995.1"/>
    <property type="molecule type" value="Genomic_DNA"/>
</dbReference>
<dbReference type="SUPFAM" id="SSF49493">
    <property type="entry name" value="HSP40/DnaJ peptide-binding domain"/>
    <property type="match status" value="2"/>
</dbReference>
<dbReference type="GO" id="GO:0008270">
    <property type="term" value="F:zinc ion binding"/>
    <property type="evidence" value="ECO:0007669"/>
    <property type="project" value="UniProtKB-KW"/>
</dbReference>
<dbReference type="Gene3D" id="1.10.287.110">
    <property type="entry name" value="DnaJ domain"/>
    <property type="match status" value="1"/>
</dbReference>
<proteinExistence type="predicted"/>
<reference evidence="7 8" key="1">
    <citation type="submission" date="2018-06" db="EMBL/GenBank/DDBJ databases">
        <title>Mucibacter soli gen. nov., sp. nov., a new member of the family Chitinophagaceae producing mucin.</title>
        <authorList>
            <person name="Kim M.-K."/>
            <person name="Park S."/>
            <person name="Kim T.-S."/>
            <person name="Joung Y."/>
            <person name="Han J.-H."/>
            <person name="Kim S.B."/>
        </authorList>
    </citation>
    <scope>NUCLEOTIDE SEQUENCE [LARGE SCALE GENOMIC DNA]</scope>
    <source>
        <strain evidence="7 8">R1-15</strain>
    </source>
</reference>
<comment type="caution">
    <text evidence="7">The sequence shown here is derived from an EMBL/GenBank/DDBJ whole genome shotgun (WGS) entry which is preliminary data.</text>
</comment>
<evidence type="ECO:0000256" key="1">
    <source>
        <dbReference type="ARBA" id="ARBA00022723"/>
    </source>
</evidence>
<dbReference type="PRINTS" id="PR00625">
    <property type="entry name" value="JDOMAIN"/>
</dbReference>
<dbReference type="CDD" id="cd10747">
    <property type="entry name" value="DnaJ_C"/>
    <property type="match status" value="1"/>
</dbReference>